<evidence type="ECO:0000313" key="2">
    <source>
        <dbReference type="Proteomes" id="UP000272015"/>
    </source>
</evidence>
<reference evidence="1 2" key="1">
    <citation type="submission" date="2018-09" db="EMBL/GenBank/DDBJ databases">
        <title>Novel species of Cryobacterium.</title>
        <authorList>
            <person name="Liu Q."/>
            <person name="Xin Y.-H."/>
        </authorList>
    </citation>
    <scope>NUCLEOTIDE SEQUENCE [LARGE SCALE GENOMIC DNA]</scope>
    <source>
        <strain evidence="1 2">Hh39</strain>
    </source>
</reference>
<dbReference type="Proteomes" id="UP000272015">
    <property type="component" value="Unassembled WGS sequence"/>
</dbReference>
<proteinExistence type="predicted"/>
<dbReference type="AlphaFoldDB" id="A0A3A5MKW0"/>
<dbReference type="OrthoDB" id="5114147at2"/>
<sequence>MDHSHPNDIFIKAGGVEVEKPPLVVDGDNTLSGTHNGSVCVHDGTLTIVRGATHNGSLTVQPSAHVAIHGVHNGSLTIGSSATSEVLGAQNGSVHVDANGALRVAIGGRLAGSLTVAGRIENAGVRGGTVTKIGGEVIDLPGSTIKEPQCGADGANVVRW</sequence>
<evidence type="ECO:0008006" key="3">
    <source>
        <dbReference type="Google" id="ProtNLM"/>
    </source>
</evidence>
<gene>
    <name evidence="1" type="ORF">D6T64_04910</name>
</gene>
<organism evidence="1 2">
    <name type="scientific">Cryobacterium melibiosiphilum</name>
    <dbReference type="NCBI Taxonomy" id="995039"/>
    <lineage>
        <taxon>Bacteria</taxon>
        <taxon>Bacillati</taxon>
        <taxon>Actinomycetota</taxon>
        <taxon>Actinomycetes</taxon>
        <taxon>Micrococcales</taxon>
        <taxon>Microbacteriaceae</taxon>
        <taxon>Cryobacterium</taxon>
    </lineage>
</organism>
<dbReference type="EMBL" id="QZVS01000065">
    <property type="protein sequence ID" value="RJT90012.1"/>
    <property type="molecule type" value="Genomic_DNA"/>
</dbReference>
<keyword evidence="2" id="KW-1185">Reference proteome</keyword>
<evidence type="ECO:0000313" key="1">
    <source>
        <dbReference type="EMBL" id="RJT90012.1"/>
    </source>
</evidence>
<comment type="caution">
    <text evidence="1">The sequence shown here is derived from an EMBL/GenBank/DDBJ whole genome shotgun (WGS) entry which is preliminary data.</text>
</comment>
<accession>A0A3A5MKW0</accession>
<dbReference type="RefSeq" id="WP_119972545.1">
    <property type="nucleotide sequence ID" value="NZ_JBHSQA010000051.1"/>
</dbReference>
<name>A0A3A5MKW0_9MICO</name>
<protein>
    <recommendedName>
        <fullName evidence="3">Polymer-forming cytoskeletal protein</fullName>
    </recommendedName>
</protein>